<accession>A0A0F9QMJ0</accession>
<gene>
    <name evidence="1" type="ORF">LCGC14_0755400</name>
</gene>
<reference evidence="1" key="1">
    <citation type="journal article" date="2015" name="Nature">
        <title>Complex archaea that bridge the gap between prokaryotes and eukaryotes.</title>
        <authorList>
            <person name="Spang A."/>
            <person name="Saw J.H."/>
            <person name="Jorgensen S.L."/>
            <person name="Zaremba-Niedzwiedzka K."/>
            <person name="Martijn J."/>
            <person name="Lind A.E."/>
            <person name="van Eijk R."/>
            <person name="Schleper C."/>
            <person name="Guy L."/>
            <person name="Ettema T.J."/>
        </authorList>
    </citation>
    <scope>NUCLEOTIDE SEQUENCE</scope>
</reference>
<organism evidence="1">
    <name type="scientific">marine sediment metagenome</name>
    <dbReference type="NCBI Taxonomy" id="412755"/>
    <lineage>
        <taxon>unclassified sequences</taxon>
        <taxon>metagenomes</taxon>
        <taxon>ecological metagenomes</taxon>
    </lineage>
</organism>
<comment type="caution">
    <text evidence="1">The sequence shown here is derived from an EMBL/GenBank/DDBJ whole genome shotgun (WGS) entry which is preliminary data.</text>
</comment>
<proteinExistence type="predicted"/>
<name>A0A0F9QMJ0_9ZZZZ</name>
<dbReference type="AlphaFoldDB" id="A0A0F9QMJ0"/>
<dbReference type="EMBL" id="LAZR01001843">
    <property type="protein sequence ID" value="KKN38232.1"/>
    <property type="molecule type" value="Genomic_DNA"/>
</dbReference>
<evidence type="ECO:0000313" key="1">
    <source>
        <dbReference type="EMBL" id="KKN38232.1"/>
    </source>
</evidence>
<sequence length="231" mass="27997">MEIENRTTWNTQELKKLFNLISKHEGYYPRRTIIYYSKVKGRIGGRGTIGPGWVRIGLPNKSTFYNTKTRESHTKKLEVLEWLYIERIGQVYVHELGHNLRLRHKEMVPSRKININYLKGITIHRMIVKKKPTRIRLKPFIYKGFKIKIYKYPHRITHVTYNTKVIKRNKTIIEVITLYDTKKITFGYRYIFGIYKNNKLVFRRKSKIFMKNNSELKKYIKILINKNEKKW</sequence>
<protein>
    <submittedName>
        <fullName evidence="1">Uncharacterized protein</fullName>
    </submittedName>
</protein>